<comment type="caution">
    <text evidence="2">The sequence shown here is derived from an EMBL/GenBank/DDBJ whole genome shotgun (WGS) entry which is preliminary data.</text>
</comment>
<dbReference type="InterPro" id="IPR012341">
    <property type="entry name" value="6hp_glycosidase-like_sf"/>
</dbReference>
<dbReference type="EMBL" id="VSSQ01050701">
    <property type="protein sequence ID" value="MPN04780.1"/>
    <property type="molecule type" value="Genomic_DNA"/>
</dbReference>
<dbReference type="InterPro" id="IPR008928">
    <property type="entry name" value="6-hairpin_glycosidase_sf"/>
</dbReference>
<proteinExistence type="predicted"/>
<sequence length="285" mass="31275">MLEVLKSIAENYRKGTPNGIRVDVETNLVFSPAHFTWMDTNYPAATPREGYPVEIQALWYRLLALLGRYDQSFQPLAEQTARSIRELFVLPGLSRLSDCLHAASGTGARRAVPDNALRPNQLFAITLGAVREPDLIRGIIRSCKTLVIPGAIRSLADAEVEPPLPVALDGRRLNNPRRPYQGRYRGPEDTMRKVAYHNGTAWCWPFPSYAEAMFLAGGEAARSAARAVLFSAADYFNGGCPGQLPEIADGDYPHHWGGCAAQAWSVSEFYRVGKLLGGDSGNAVK</sequence>
<evidence type="ECO:0000259" key="1">
    <source>
        <dbReference type="Pfam" id="PF06202"/>
    </source>
</evidence>
<dbReference type="PANTHER" id="PTHR10569:SF2">
    <property type="entry name" value="GLYCOGEN DEBRANCHING ENZYME"/>
    <property type="match status" value="1"/>
</dbReference>
<dbReference type="GO" id="GO:0005980">
    <property type="term" value="P:glycogen catabolic process"/>
    <property type="evidence" value="ECO:0007669"/>
    <property type="project" value="InterPro"/>
</dbReference>
<dbReference type="InterPro" id="IPR010401">
    <property type="entry name" value="AGL/Gdb1"/>
</dbReference>
<reference evidence="2" key="1">
    <citation type="submission" date="2019-08" db="EMBL/GenBank/DDBJ databases">
        <authorList>
            <person name="Kucharzyk K."/>
            <person name="Murdoch R.W."/>
            <person name="Higgins S."/>
            <person name="Loffler F."/>
        </authorList>
    </citation>
    <scope>NUCLEOTIDE SEQUENCE</scope>
</reference>
<dbReference type="GO" id="GO:0004135">
    <property type="term" value="F:amylo-alpha-1,6-glucosidase activity"/>
    <property type="evidence" value="ECO:0007669"/>
    <property type="project" value="InterPro"/>
</dbReference>
<dbReference type="GO" id="GO:0004134">
    <property type="term" value="F:4-alpha-glucanotransferase activity"/>
    <property type="evidence" value="ECO:0007669"/>
    <property type="project" value="InterPro"/>
</dbReference>
<dbReference type="SUPFAM" id="SSF48208">
    <property type="entry name" value="Six-hairpin glycosidases"/>
    <property type="match status" value="1"/>
</dbReference>
<dbReference type="InterPro" id="IPR032790">
    <property type="entry name" value="GDE_C"/>
</dbReference>
<dbReference type="Pfam" id="PF06202">
    <property type="entry name" value="GDE_C"/>
    <property type="match status" value="1"/>
</dbReference>
<organism evidence="2">
    <name type="scientific">bioreactor metagenome</name>
    <dbReference type="NCBI Taxonomy" id="1076179"/>
    <lineage>
        <taxon>unclassified sequences</taxon>
        <taxon>metagenomes</taxon>
        <taxon>ecological metagenomes</taxon>
    </lineage>
</organism>
<evidence type="ECO:0000313" key="2">
    <source>
        <dbReference type="EMBL" id="MPN04780.1"/>
    </source>
</evidence>
<feature type="domain" description="Glycogen debranching enzyme C-terminal" evidence="1">
    <location>
        <begin position="2"/>
        <end position="271"/>
    </location>
</feature>
<dbReference type="AlphaFoldDB" id="A0A645ETN1"/>
<dbReference type="Gene3D" id="1.50.10.10">
    <property type="match status" value="1"/>
</dbReference>
<gene>
    <name evidence="2" type="ORF">SDC9_152027</name>
</gene>
<name>A0A645ETN1_9ZZZZ</name>
<protein>
    <recommendedName>
        <fullName evidence="1">Glycogen debranching enzyme C-terminal domain-containing protein</fullName>
    </recommendedName>
</protein>
<dbReference type="PANTHER" id="PTHR10569">
    <property type="entry name" value="GLYCOGEN DEBRANCHING ENZYME"/>
    <property type="match status" value="1"/>
</dbReference>
<accession>A0A645ETN1</accession>